<organism evidence="1 2">
    <name type="scientific">Dictyostelium discoideum</name>
    <name type="common">Social amoeba</name>
    <dbReference type="NCBI Taxonomy" id="44689"/>
    <lineage>
        <taxon>Eukaryota</taxon>
        <taxon>Amoebozoa</taxon>
        <taxon>Evosea</taxon>
        <taxon>Eumycetozoa</taxon>
        <taxon>Dictyostelia</taxon>
        <taxon>Dictyosteliales</taxon>
        <taxon>Dictyosteliaceae</taxon>
        <taxon>Dictyostelium</taxon>
    </lineage>
</organism>
<dbReference type="AlphaFoldDB" id="Q55BT5"/>
<sequence length="132" mass="15902">MLSIQLGNIQVLNFFLNYPTFKNSEIIQFDSTVSNNYNMKKNSLEINSNQICHLIINNRLEILKYLYKERLLGISDFQDFSLDTRANSTISRKSIFSTLLQKDNYTFFANYLYQFLYHHQILYYLKNYFILY</sequence>
<dbReference type="RefSeq" id="XP_646746.1">
    <property type="nucleotide sequence ID" value="XM_641654.1"/>
</dbReference>
<dbReference type="Proteomes" id="UP000002195">
    <property type="component" value="Unassembled WGS sequence"/>
</dbReference>
<name>Q55BT5_DICDI</name>
<evidence type="ECO:0000313" key="2">
    <source>
        <dbReference type="Proteomes" id="UP000002195"/>
    </source>
</evidence>
<proteinExistence type="predicted"/>
<accession>Q55BT5</accession>
<dbReference type="PaxDb" id="44689-DDB0191006"/>
<evidence type="ECO:0000313" key="1">
    <source>
        <dbReference type="EMBL" id="EAL72535.1"/>
    </source>
</evidence>
<comment type="caution">
    <text evidence="1">The sequence shown here is derived from an EMBL/GenBank/DDBJ whole genome shotgun (WGS) entry which is preliminary data.</text>
</comment>
<dbReference type="VEuPathDB" id="AmoebaDB:DDB_G0270370"/>
<dbReference type="EMBL" id="AAFI02000005">
    <property type="protein sequence ID" value="EAL72535.1"/>
    <property type="molecule type" value="Genomic_DNA"/>
</dbReference>
<protein>
    <submittedName>
        <fullName evidence="1">Uncharacterized protein</fullName>
    </submittedName>
</protein>
<dbReference type="KEGG" id="ddi:DDB_G0270370"/>
<dbReference type="HOGENOM" id="CLU_1921022_0_0_1"/>
<reference evidence="1 2" key="1">
    <citation type="journal article" date="2005" name="Nature">
        <title>The genome of the social amoeba Dictyostelium discoideum.</title>
        <authorList>
            <consortium name="The Dictyostelium discoideum Sequencing Consortium"/>
            <person name="Eichinger L."/>
            <person name="Pachebat J.A."/>
            <person name="Glockner G."/>
            <person name="Rajandream M.A."/>
            <person name="Sucgang R."/>
            <person name="Berriman M."/>
            <person name="Song J."/>
            <person name="Olsen R."/>
            <person name="Szafranski K."/>
            <person name="Xu Q."/>
            <person name="Tunggal B."/>
            <person name="Kummerfeld S."/>
            <person name="Madera M."/>
            <person name="Konfortov B.A."/>
            <person name="Rivero F."/>
            <person name="Bankier A.T."/>
            <person name="Lehmann R."/>
            <person name="Hamlin N."/>
            <person name="Davies R."/>
            <person name="Gaudet P."/>
            <person name="Fey P."/>
            <person name="Pilcher K."/>
            <person name="Chen G."/>
            <person name="Saunders D."/>
            <person name="Sodergren E."/>
            <person name="Davis P."/>
            <person name="Kerhornou A."/>
            <person name="Nie X."/>
            <person name="Hall N."/>
            <person name="Anjard C."/>
            <person name="Hemphill L."/>
            <person name="Bason N."/>
            <person name="Farbrother P."/>
            <person name="Desany B."/>
            <person name="Just E."/>
            <person name="Morio T."/>
            <person name="Rost R."/>
            <person name="Churcher C."/>
            <person name="Cooper J."/>
            <person name="Haydock S."/>
            <person name="van Driessche N."/>
            <person name="Cronin A."/>
            <person name="Goodhead I."/>
            <person name="Muzny D."/>
            <person name="Mourier T."/>
            <person name="Pain A."/>
            <person name="Lu M."/>
            <person name="Harper D."/>
            <person name="Lindsay R."/>
            <person name="Hauser H."/>
            <person name="James K."/>
            <person name="Quiles M."/>
            <person name="Madan Babu M."/>
            <person name="Saito T."/>
            <person name="Buchrieser C."/>
            <person name="Wardroper A."/>
            <person name="Felder M."/>
            <person name="Thangavelu M."/>
            <person name="Johnson D."/>
            <person name="Knights A."/>
            <person name="Loulseged H."/>
            <person name="Mungall K."/>
            <person name="Oliver K."/>
            <person name="Price C."/>
            <person name="Quail M.A."/>
            <person name="Urushihara H."/>
            <person name="Hernandez J."/>
            <person name="Rabbinowitsch E."/>
            <person name="Steffen D."/>
            <person name="Sanders M."/>
            <person name="Ma J."/>
            <person name="Kohara Y."/>
            <person name="Sharp S."/>
            <person name="Simmonds M."/>
            <person name="Spiegler S."/>
            <person name="Tivey A."/>
            <person name="Sugano S."/>
            <person name="White B."/>
            <person name="Walker D."/>
            <person name="Woodward J."/>
            <person name="Winckler T."/>
            <person name="Tanaka Y."/>
            <person name="Shaulsky G."/>
            <person name="Schleicher M."/>
            <person name="Weinstock G."/>
            <person name="Rosenthal A."/>
            <person name="Cox E.C."/>
            <person name="Chisholm R.L."/>
            <person name="Gibbs R."/>
            <person name="Loomis W.F."/>
            <person name="Platzer M."/>
            <person name="Kay R.R."/>
            <person name="Williams J."/>
            <person name="Dear P.H."/>
            <person name="Noegel A.A."/>
            <person name="Barrell B."/>
            <person name="Kuspa A."/>
        </authorList>
    </citation>
    <scope>NUCLEOTIDE SEQUENCE [LARGE SCALE GENOMIC DNA]</scope>
    <source>
        <strain evidence="1 2">AX4</strain>
    </source>
</reference>
<dbReference type="InParanoid" id="Q55BT5"/>
<gene>
    <name evidence="1" type="ORF">DDB_G0270370</name>
</gene>
<keyword evidence="2" id="KW-1185">Reference proteome</keyword>
<dbReference type="GeneID" id="8617719"/>